<dbReference type="AlphaFoldDB" id="A0A0W0F3I8"/>
<sequence length="30" mass="3414">MCPVFSYRNGFCYPGDFSLHLPLLSSYCPV</sequence>
<gene>
    <name evidence="1" type="ORF">WG66_16573</name>
</gene>
<organism evidence="1 2">
    <name type="scientific">Moniliophthora roreri</name>
    <name type="common">Frosty pod rot fungus</name>
    <name type="synonym">Monilia roreri</name>
    <dbReference type="NCBI Taxonomy" id="221103"/>
    <lineage>
        <taxon>Eukaryota</taxon>
        <taxon>Fungi</taxon>
        <taxon>Dikarya</taxon>
        <taxon>Basidiomycota</taxon>
        <taxon>Agaricomycotina</taxon>
        <taxon>Agaricomycetes</taxon>
        <taxon>Agaricomycetidae</taxon>
        <taxon>Agaricales</taxon>
        <taxon>Marasmiineae</taxon>
        <taxon>Marasmiaceae</taxon>
        <taxon>Moniliophthora</taxon>
    </lineage>
</organism>
<evidence type="ECO:0000313" key="2">
    <source>
        <dbReference type="Proteomes" id="UP000054988"/>
    </source>
</evidence>
<dbReference type="Proteomes" id="UP000054988">
    <property type="component" value="Unassembled WGS sequence"/>
</dbReference>
<evidence type="ECO:0000313" key="1">
    <source>
        <dbReference type="EMBL" id="KTB30873.1"/>
    </source>
</evidence>
<name>A0A0W0F3I8_MONRR</name>
<accession>A0A0W0F3I8</accession>
<dbReference type="EMBL" id="LATX01002361">
    <property type="protein sequence ID" value="KTB30873.1"/>
    <property type="molecule type" value="Genomic_DNA"/>
</dbReference>
<proteinExistence type="predicted"/>
<protein>
    <submittedName>
        <fullName evidence="1">Uncharacterized protein</fullName>
    </submittedName>
</protein>
<reference evidence="1 2" key="1">
    <citation type="submission" date="2015-12" db="EMBL/GenBank/DDBJ databases">
        <title>Draft genome sequence of Moniliophthora roreri, the causal agent of frosty pod rot of cacao.</title>
        <authorList>
            <person name="Aime M.C."/>
            <person name="Diaz-Valderrama J.R."/>
            <person name="Kijpornyongpan T."/>
            <person name="Phillips-Mora W."/>
        </authorList>
    </citation>
    <scope>NUCLEOTIDE SEQUENCE [LARGE SCALE GENOMIC DNA]</scope>
    <source>
        <strain evidence="1 2">MCA 2952</strain>
    </source>
</reference>
<comment type="caution">
    <text evidence="1">The sequence shown here is derived from an EMBL/GenBank/DDBJ whole genome shotgun (WGS) entry which is preliminary data.</text>
</comment>